<keyword evidence="3" id="KW-0539">Nucleus</keyword>
<proteinExistence type="inferred from homology"/>
<dbReference type="SUPFAM" id="SSF46785">
    <property type="entry name" value="Winged helix' DNA-binding domain"/>
    <property type="match status" value="1"/>
</dbReference>
<dbReference type="SMART" id="SM00413">
    <property type="entry name" value="ETS"/>
    <property type="match status" value="1"/>
</dbReference>
<keyword evidence="2 3" id="KW-0238">DNA-binding</keyword>
<feature type="domain" description="ETS" evidence="7">
    <location>
        <begin position="181"/>
        <end position="263"/>
    </location>
</feature>
<dbReference type="Gene3D" id="1.10.10.10">
    <property type="entry name" value="Winged helix-like DNA-binding domain superfamily/Winged helix DNA-binding domain"/>
    <property type="match status" value="1"/>
</dbReference>
<evidence type="ECO:0000259" key="8">
    <source>
        <dbReference type="PROSITE" id="PS51433"/>
    </source>
</evidence>
<keyword evidence="5" id="KW-0472">Membrane</keyword>
<feature type="chain" id="PRO_5021218476" evidence="6">
    <location>
        <begin position="19"/>
        <end position="273"/>
    </location>
</feature>
<dbReference type="PROSITE" id="PS51433">
    <property type="entry name" value="PNT"/>
    <property type="match status" value="1"/>
</dbReference>
<dbReference type="GO" id="GO:0043565">
    <property type="term" value="F:sequence-specific DNA binding"/>
    <property type="evidence" value="ECO:0007669"/>
    <property type="project" value="InterPro"/>
</dbReference>
<sequence>MCVCVCLYVCAVYVCVWCCMCVWCCVCVCAMLCVCRSSSSPTRPFTWYQVPPERWDRQQVWSWLQQTMDRHQLDAEWVSFPHLDMAGDRLVTMTLDQFCRAAGPLGPTLYTIVQNLRWGRPSAGPPPTPPSPGTGHAGTSPPAPPPTPGSAGINQFTTGLLTASSLPPRLLNAPPVPARSTHLWEFLRDILLHPGEHPGLIKWEDRADGVFRFLKSGAVAELWGRKKNNSSMTYEKLSRAMRYYYKRQILERVDGRRLVYKFGRKALGWRVEG</sequence>
<dbReference type="SUPFAM" id="SSF47769">
    <property type="entry name" value="SAM/Pointed domain"/>
    <property type="match status" value="1"/>
</dbReference>
<feature type="region of interest" description="Disordered" evidence="4">
    <location>
        <begin position="120"/>
        <end position="155"/>
    </location>
</feature>
<evidence type="ECO:0000256" key="2">
    <source>
        <dbReference type="ARBA" id="ARBA00023125"/>
    </source>
</evidence>
<evidence type="ECO:0000259" key="7">
    <source>
        <dbReference type="PROSITE" id="PS50061"/>
    </source>
</evidence>
<dbReference type="AlphaFoldDB" id="A0A4W3H5Z4"/>
<dbReference type="InterPro" id="IPR036388">
    <property type="entry name" value="WH-like_DNA-bd_sf"/>
</dbReference>
<dbReference type="PANTHER" id="PTHR11849:SF190">
    <property type="entry name" value="ETS-DOMAIN PROTEIN"/>
    <property type="match status" value="1"/>
</dbReference>
<dbReference type="Pfam" id="PF02198">
    <property type="entry name" value="SAM_PNT"/>
    <property type="match status" value="1"/>
</dbReference>
<reference evidence="10" key="3">
    <citation type="journal article" date="2014" name="Nature">
        <title>Elephant shark genome provides unique insights into gnathostome evolution.</title>
        <authorList>
            <consortium name="International Elephant Shark Genome Sequencing Consortium"/>
            <person name="Venkatesh B."/>
            <person name="Lee A.P."/>
            <person name="Ravi V."/>
            <person name="Maurya A.K."/>
            <person name="Lian M.M."/>
            <person name="Swann J.B."/>
            <person name="Ohta Y."/>
            <person name="Flajnik M.F."/>
            <person name="Sutoh Y."/>
            <person name="Kasahara M."/>
            <person name="Hoon S."/>
            <person name="Gangu V."/>
            <person name="Roy S.W."/>
            <person name="Irimia M."/>
            <person name="Korzh V."/>
            <person name="Kondrychyn I."/>
            <person name="Lim Z.W."/>
            <person name="Tay B.H."/>
            <person name="Tohari S."/>
            <person name="Kong K.W."/>
            <person name="Ho S."/>
            <person name="Lorente-Galdos B."/>
            <person name="Quilez J."/>
            <person name="Marques-Bonet T."/>
            <person name="Raney B.J."/>
            <person name="Ingham P.W."/>
            <person name="Tay A."/>
            <person name="Hillier L.W."/>
            <person name="Minx P."/>
            <person name="Boehm T."/>
            <person name="Wilson R.K."/>
            <person name="Brenner S."/>
            <person name="Warren W.C."/>
        </authorList>
    </citation>
    <scope>NUCLEOTIDE SEQUENCE [LARGE SCALE GENOMIC DNA]</scope>
</reference>
<reference evidence="9" key="4">
    <citation type="submission" date="2025-08" db="UniProtKB">
        <authorList>
            <consortium name="Ensembl"/>
        </authorList>
    </citation>
    <scope>IDENTIFICATION</scope>
</reference>
<name>A0A4W3H5Z4_CALMI</name>
<dbReference type="InterPro" id="IPR000418">
    <property type="entry name" value="Ets_dom"/>
</dbReference>
<comment type="subcellular location">
    <subcellularLocation>
        <location evidence="3">Nucleus</location>
    </subcellularLocation>
</comment>
<evidence type="ECO:0000256" key="5">
    <source>
        <dbReference type="SAM" id="Phobius"/>
    </source>
</evidence>
<dbReference type="FunFam" id="1.10.10.10:FF:001336">
    <property type="entry name" value="Epithelium specific ets factor 3, ese3, putative"/>
    <property type="match status" value="1"/>
</dbReference>
<dbReference type="Ensembl" id="ENSCMIT00000011430.1">
    <property type="protein sequence ID" value="ENSCMIP00000011151.1"/>
    <property type="gene ID" value="ENSCMIG00000005814.1"/>
</dbReference>
<dbReference type="STRING" id="7868.ENSCMIP00000011151"/>
<keyword evidence="10" id="KW-1185">Reference proteome</keyword>
<dbReference type="GeneTree" id="ENSGT00940000159310"/>
<evidence type="ECO:0000256" key="6">
    <source>
        <dbReference type="SAM" id="SignalP"/>
    </source>
</evidence>
<dbReference type="InParanoid" id="A0A4W3H5Z4"/>
<feature type="compositionally biased region" description="Pro residues" evidence="4">
    <location>
        <begin position="123"/>
        <end position="132"/>
    </location>
</feature>
<dbReference type="PROSITE" id="PS50061">
    <property type="entry name" value="ETS_DOMAIN_3"/>
    <property type="match status" value="1"/>
</dbReference>
<dbReference type="Pfam" id="PF00178">
    <property type="entry name" value="Ets"/>
    <property type="match status" value="1"/>
</dbReference>
<feature type="signal peptide" evidence="6">
    <location>
        <begin position="1"/>
        <end position="18"/>
    </location>
</feature>
<dbReference type="Gene3D" id="1.10.150.50">
    <property type="entry name" value="Transcription Factor, Ets-1"/>
    <property type="match status" value="1"/>
</dbReference>
<dbReference type="Proteomes" id="UP000314986">
    <property type="component" value="Unassembled WGS sequence"/>
</dbReference>
<dbReference type="InterPro" id="IPR013761">
    <property type="entry name" value="SAM/pointed_sf"/>
</dbReference>
<dbReference type="InterPro" id="IPR046328">
    <property type="entry name" value="ETS_fam"/>
</dbReference>
<dbReference type="GO" id="GO:0030154">
    <property type="term" value="P:cell differentiation"/>
    <property type="evidence" value="ECO:0007669"/>
    <property type="project" value="TreeGrafter"/>
</dbReference>
<organism evidence="9 10">
    <name type="scientific">Callorhinchus milii</name>
    <name type="common">Ghost shark</name>
    <dbReference type="NCBI Taxonomy" id="7868"/>
    <lineage>
        <taxon>Eukaryota</taxon>
        <taxon>Metazoa</taxon>
        <taxon>Chordata</taxon>
        <taxon>Craniata</taxon>
        <taxon>Vertebrata</taxon>
        <taxon>Chondrichthyes</taxon>
        <taxon>Holocephali</taxon>
        <taxon>Chimaeriformes</taxon>
        <taxon>Callorhinchidae</taxon>
        <taxon>Callorhinchus</taxon>
    </lineage>
</organism>
<dbReference type="InterPro" id="IPR036390">
    <property type="entry name" value="WH_DNA-bd_sf"/>
</dbReference>
<reference evidence="9" key="5">
    <citation type="submission" date="2025-09" db="UniProtKB">
        <authorList>
            <consortium name="Ensembl"/>
        </authorList>
    </citation>
    <scope>IDENTIFICATION</scope>
</reference>
<keyword evidence="5" id="KW-0812">Transmembrane</keyword>
<feature type="domain" description="PNT" evidence="8">
    <location>
        <begin position="34"/>
        <end position="120"/>
    </location>
</feature>
<dbReference type="PANTHER" id="PTHR11849">
    <property type="entry name" value="ETS"/>
    <property type="match status" value="1"/>
</dbReference>
<evidence type="ECO:0000313" key="9">
    <source>
        <dbReference type="Ensembl" id="ENSCMIP00000011151.1"/>
    </source>
</evidence>
<comment type="similarity">
    <text evidence="1 3">Belongs to the ETS family.</text>
</comment>
<accession>A0A4W3H5Z4</accession>
<dbReference type="GO" id="GO:0005634">
    <property type="term" value="C:nucleus"/>
    <property type="evidence" value="ECO:0007669"/>
    <property type="project" value="UniProtKB-SubCell"/>
</dbReference>
<evidence type="ECO:0000256" key="3">
    <source>
        <dbReference type="RuleBase" id="RU004019"/>
    </source>
</evidence>
<dbReference type="OMA" id="SEMYLSH"/>
<dbReference type="SMART" id="SM00251">
    <property type="entry name" value="SAM_PNT"/>
    <property type="match status" value="1"/>
</dbReference>
<evidence type="ECO:0000256" key="1">
    <source>
        <dbReference type="ARBA" id="ARBA00005562"/>
    </source>
</evidence>
<dbReference type="PRINTS" id="PR00454">
    <property type="entry name" value="ETSDOMAIN"/>
</dbReference>
<evidence type="ECO:0000256" key="4">
    <source>
        <dbReference type="SAM" id="MobiDB-lite"/>
    </source>
</evidence>
<dbReference type="GO" id="GO:0000981">
    <property type="term" value="F:DNA-binding transcription factor activity, RNA polymerase II-specific"/>
    <property type="evidence" value="ECO:0007669"/>
    <property type="project" value="TreeGrafter"/>
</dbReference>
<reference evidence="10" key="2">
    <citation type="journal article" date="2007" name="PLoS Biol.">
        <title>Survey sequencing and comparative analysis of the elephant shark (Callorhinchus milii) genome.</title>
        <authorList>
            <person name="Venkatesh B."/>
            <person name="Kirkness E.F."/>
            <person name="Loh Y.H."/>
            <person name="Halpern A.L."/>
            <person name="Lee A.P."/>
            <person name="Johnson J."/>
            <person name="Dandona N."/>
            <person name="Viswanathan L.D."/>
            <person name="Tay A."/>
            <person name="Venter J.C."/>
            <person name="Strausberg R.L."/>
            <person name="Brenner S."/>
        </authorList>
    </citation>
    <scope>NUCLEOTIDE SEQUENCE [LARGE SCALE GENOMIC DNA]</scope>
</reference>
<keyword evidence="6" id="KW-0732">Signal</keyword>
<reference evidence="10" key="1">
    <citation type="journal article" date="2006" name="Science">
        <title>Ancient noncoding elements conserved in the human genome.</title>
        <authorList>
            <person name="Venkatesh B."/>
            <person name="Kirkness E.F."/>
            <person name="Loh Y.H."/>
            <person name="Halpern A.L."/>
            <person name="Lee A.P."/>
            <person name="Johnson J."/>
            <person name="Dandona N."/>
            <person name="Viswanathan L.D."/>
            <person name="Tay A."/>
            <person name="Venter J.C."/>
            <person name="Strausberg R.L."/>
            <person name="Brenner S."/>
        </authorList>
    </citation>
    <scope>NUCLEOTIDE SEQUENCE [LARGE SCALE GENOMIC DNA]</scope>
</reference>
<protein>
    <submittedName>
        <fullName evidence="9">Ets homologous factor</fullName>
    </submittedName>
</protein>
<dbReference type="InterPro" id="IPR003118">
    <property type="entry name" value="Pointed_dom"/>
</dbReference>
<keyword evidence="5" id="KW-1133">Transmembrane helix</keyword>
<evidence type="ECO:0000313" key="10">
    <source>
        <dbReference type="Proteomes" id="UP000314986"/>
    </source>
</evidence>
<feature type="transmembrane region" description="Helical" evidence="5">
    <location>
        <begin position="6"/>
        <end position="34"/>
    </location>
</feature>